<dbReference type="STRING" id="1300341.I595_508"/>
<evidence type="ECO:0000313" key="3">
    <source>
        <dbReference type="Proteomes" id="UP000050280"/>
    </source>
</evidence>
<keyword evidence="1" id="KW-1133">Transmembrane helix</keyword>
<proteinExistence type="predicted"/>
<gene>
    <name evidence="2" type="ORF">I595_508</name>
</gene>
<evidence type="ECO:0000313" key="2">
    <source>
        <dbReference type="EMBL" id="KPM33605.1"/>
    </source>
</evidence>
<keyword evidence="3" id="KW-1185">Reference proteome</keyword>
<dbReference type="Proteomes" id="UP000050280">
    <property type="component" value="Unassembled WGS sequence"/>
</dbReference>
<protein>
    <submittedName>
        <fullName evidence="2">Uncharacterized protein</fullName>
    </submittedName>
</protein>
<feature type="transmembrane region" description="Helical" evidence="1">
    <location>
        <begin position="14"/>
        <end position="34"/>
    </location>
</feature>
<comment type="caution">
    <text evidence="2">The sequence shown here is derived from an EMBL/GenBank/DDBJ whole genome shotgun (WGS) entry which is preliminary data.</text>
</comment>
<name>A0A0P7AJ22_9FLAO</name>
<keyword evidence="1" id="KW-0472">Membrane</keyword>
<sequence length="37" mass="4269">MMILFFLLSFRDTFLGAVFVPAFDVLLFLAMVVVTKR</sequence>
<dbReference type="EMBL" id="LDJX01000001">
    <property type="protein sequence ID" value="KPM33605.1"/>
    <property type="molecule type" value="Genomic_DNA"/>
</dbReference>
<evidence type="ECO:0000256" key="1">
    <source>
        <dbReference type="SAM" id="Phobius"/>
    </source>
</evidence>
<organism evidence="2 3">
    <name type="scientific">Croceitalea dokdonensis DOKDO 023</name>
    <dbReference type="NCBI Taxonomy" id="1300341"/>
    <lineage>
        <taxon>Bacteria</taxon>
        <taxon>Pseudomonadati</taxon>
        <taxon>Bacteroidota</taxon>
        <taxon>Flavobacteriia</taxon>
        <taxon>Flavobacteriales</taxon>
        <taxon>Flavobacteriaceae</taxon>
        <taxon>Croceitalea</taxon>
    </lineage>
</organism>
<keyword evidence="1" id="KW-0812">Transmembrane</keyword>
<dbReference type="AlphaFoldDB" id="A0A0P7AJ22"/>
<reference evidence="2 3" key="1">
    <citation type="submission" date="2015-09" db="EMBL/GenBank/DDBJ databases">
        <title>Genome sequence of the marine flavobacterium Croceitalea dokdonensis DOKDO 023 that contains proton- and sodium-pumping rhodopsins.</title>
        <authorList>
            <person name="Kwon S.-K."/>
            <person name="Lee H.K."/>
            <person name="Kwak M.-J."/>
            <person name="Kim J.F."/>
        </authorList>
    </citation>
    <scope>NUCLEOTIDE SEQUENCE [LARGE SCALE GENOMIC DNA]</scope>
    <source>
        <strain evidence="2 3">DOKDO 023</strain>
    </source>
</reference>
<accession>A0A0P7AJ22</accession>